<feature type="domain" description="Uncharacterized protein TP-0789" evidence="3">
    <location>
        <begin position="97"/>
        <end position="269"/>
    </location>
</feature>
<dbReference type="Pfam" id="PF17131">
    <property type="entry name" value="LolA_like"/>
    <property type="match status" value="1"/>
</dbReference>
<dbReference type="RefSeq" id="WP_052420713.1">
    <property type="nucleotide sequence ID" value="NZ_JMCB01000034.1"/>
</dbReference>
<organism evidence="4 5">
    <name type="scientific">Hyalangium minutum</name>
    <dbReference type="NCBI Taxonomy" id="394096"/>
    <lineage>
        <taxon>Bacteria</taxon>
        <taxon>Pseudomonadati</taxon>
        <taxon>Myxococcota</taxon>
        <taxon>Myxococcia</taxon>
        <taxon>Myxococcales</taxon>
        <taxon>Cystobacterineae</taxon>
        <taxon>Archangiaceae</taxon>
        <taxon>Hyalangium</taxon>
    </lineage>
</organism>
<dbReference type="CDD" id="cd16329">
    <property type="entry name" value="LolA_like"/>
    <property type="match status" value="1"/>
</dbReference>
<evidence type="ECO:0000313" key="5">
    <source>
        <dbReference type="Proteomes" id="UP000028725"/>
    </source>
</evidence>
<dbReference type="STRING" id="394096.DB31_6168"/>
<keyword evidence="5" id="KW-1185">Reference proteome</keyword>
<dbReference type="SUPFAM" id="SSF89392">
    <property type="entry name" value="Prokaryotic lipoproteins and lipoprotein localization factors"/>
    <property type="match status" value="1"/>
</dbReference>
<dbReference type="OrthoDB" id="368800at2"/>
<protein>
    <submittedName>
        <fullName evidence="4">Outer membrane lipoprotein-sorting protein</fullName>
    </submittedName>
</protein>
<dbReference type="Gene3D" id="2.50.20.10">
    <property type="entry name" value="Lipoprotein localisation LolA/LolB/LppX"/>
    <property type="match status" value="1"/>
</dbReference>
<dbReference type="InterPro" id="IPR033399">
    <property type="entry name" value="TP_0789-like"/>
</dbReference>
<dbReference type="InterPro" id="IPR029046">
    <property type="entry name" value="LolA/LolB/LppX"/>
</dbReference>
<feature type="signal peptide" evidence="2">
    <location>
        <begin position="1"/>
        <end position="28"/>
    </location>
</feature>
<keyword evidence="4" id="KW-0449">Lipoprotein</keyword>
<evidence type="ECO:0000256" key="2">
    <source>
        <dbReference type="SAM" id="SignalP"/>
    </source>
</evidence>
<sequence>MRPQTTRCTSAWRACATATLLTALSALAGAPKAPPPKAPPAAPAPAPTAQELLTTADRSRGALESGVTWDMTIETVEDQQKSTRTAAVKALKFDTRVEMSAPAYAKGQVILLKDREMWFTTPKLKKPILISSKMKLSGPASNGDIATTSYSRDYQGTISGEEAVSGEDAWLLDLKANEKNVTYDRIRYWISKSRRVALKAEFLTLQGQVFKSATFEYGNTLKAGAQEVPFLSRVTITDAAVPENVSTIQYSAPRMEDLPTTLFDVQSLVR</sequence>
<gene>
    <name evidence="4" type="ORF">DB31_6168</name>
</gene>
<comment type="caution">
    <text evidence="4">The sequence shown here is derived from an EMBL/GenBank/DDBJ whole genome shotgun (WGS) entry which is preliminary data.</text>
</comment>
<reference evidence="4 5" key="1">
    <citation type="submission" date="2014-04" db="EMBL/GenBank/DDBJ databases">
        <title>Genome assembly of Hyalangium minutum DSM 14724.</title>
        <authorList>
            <person name="Sharma G."/>
            <person name="Subramanian S."/>
        </authorList>
    </citation>
    <scope>NUCLEOTIDE SEQUENCE [LARGE SCALE GENOMIC DNA]</scope>
    <source>
        <strain evidence="4 5">DSM 14724</strain>
    </source>
</reference>
<accession>A0A085VTV8</accession>
<keyword evidence="1 2" id="KW-0732">Signal</keyword>
<dbReference type="EMBL" id="JMCB01000034">
    <property type="protein sequence ID" value="KFE58871.1"/>
    <property type="molecule type" value="Genomic_DNA"/>
</dbReference>
<dbReference type="AlphaFoldDB" id="A0A085VTV8"/>
<evidence type="ECO:0000313" key="4">
    <source>
        <dbReference type="EMBL" id="KFE58871.1"/>
    </source>
</evidence>
<feature type="chain" id="PRO_5001799097" evidence="2">
    <location>
        <begin position="29"/>
        <end position="270"/>
    </location>
</feature>
<evidence type="ECO:0000256" key="1">
    <source>
        <dbReference type="ARBA" id="ARBA00022729"/>
    </source>
</evidence>
<proteinExistence type="predicted"/>
<name>A0A085VTV8_9BACT</name>
<dbReference type="Proteomes" id="UP000028725">
    <property type="component" value="Unassembled WGS sequence"/>
</dbReference>
<evidence type="ECO:0000259" key="3">
    <source>
        <dbReference type="Pfam" id="PF17131"/>
    </source>
</evidence>